<feature type="transmembrane region" description="Helical" evidence="1">
    <location>
        <begin position="20"/>
        <end position="42"/>
    </location>
</feature>
<evidence type="ECO:0000313" key="2">
    <source>
        <dbReference type="EMBL" id="KAJ8429768.1"/>
    </source>
</evidence>
<evidence type="ECO:0000313" key="3">
    <source>
        <dbReference type="Proteomes" id="UP001153076"/>
    </source>
</evidence>
<protein>
    <submittedName>
        <fullName evidence="2">Uncharacterized protein</fullName>
    </submittedName>
</protein>
<proteinExistence type="predicted"/>
<gene>
    <name evidence="2" type="ORF">Cgig2_006459</name>
</gene>
<dbReference type="EMBL" id="JAKOGI010000860">
    <property type="protein sequence ID" value="KAJ8429768.1"/>
    <property type="molecule type" value="Genomic_DNA"/>
</dbReference>
<dbReference type="AlphaFoldDB" id="A0A9Q1JRR2"/>
<reference evidence="2" key="1">
    <citation type="submission" date="2022-04" db="EMBL/GenBank/DDBJ databases">
        <title>Carnegiea gigantea Genome sequencing and assembly v2.</title>
        <authorList>
            <person name="Copetti D."/>
            <person name="Sanderson M.J."/>
            <person name="Burquez A."/>
            <person name="Wojciechowski M.F."/>
        </authorList>
    </citation>
    <scope>NUCLEOTIDE SEQUENCE</scope>
    <source>
        <strain evidence="2">SGP5-SGP5p</strain>
        <tissue evidence="2">Aerial part</tissue>
    </source>
</reference>
<keyword evidence="1" id="KW-1133">Transmembrane helix</keyword>
<keyword evidence="1" id="KW-0812">Transmembrane</keyword>
<keyword evidence="3" id="KW-1185">Reference proteome</keyword>
<organism evidence="2 3">
    <name type="scientific">Carnegiea gigantea</name>
    <dbReference type="NCBI Taxonomy" id="171969"/>
    <lineage>
        <taxon>Eukaryota</taxon>
        <taxon>Viridiplantae</taxon>
        <taxon>Streptophyta</taxon>
        <taxon>Embryophyta</taxon>
        <taxon>Tracheophyta</taxon>
        <taxon>Spermatophyta</taxon>
        <taxon>Magnoliopsida</taxon>
        <taxon>eudicotyledons</taxon>
        <taxon>Gunneridae</taxon>
        <taxon>Pentapetalae</taxon>
        <taxon>Caryophyllales</taxon>
        <taxon>Cactineae</taxon>
        <taxon>Cactaceae</taxon>
        <taxon>Cactoideae</taxon>
        <taxon>Echinocereeae</taxon>
        <taxon>Carnegiea</taxon>
    </lineage>
</organism>
<comment type="caution">
    <text evidence="2">The sequence shown here is derived from an EMBL/GenBank/DDBJ whole genome shotgun (WGS) entry which is preliminary data.</text>
</comment>
<dbReference type="Proteomes" id="UP001153076">
    <property type="component" value="Unassembled WGS sequence"/>
</dbReference>
<name>A0A9Q1JRR2_9CARY</name>
<evidence type="ECO:0000256" key="1">
    <source>
        <dbReference type="SAM" id="Phobius"/>
    </source>
</evidence>
<keyword evidence="1" id="KW-0472">Membrane</keyword>
<sequence length="180" mass="20722">MRLQEVARYARKRPPALHRWPIYAMVVVVLPIDLKMIVKAWALDLVLDKKNVQKLPIWSASSLSKLSSVLRKPIKVDKGTQDKDKIVYAHILVEVQIEDIISVTIEFVKEKEIAMQQALTFTINGNHLSALIASFLGNKKILERRRRSFGDLPRKIIPLNRKTSICNLWLVKHNLLLVKD</sequence>
<accession>A0A9Q1JRR2</accession>
<dbReference type="OrthoDB" id="1939300at2759"/>